<reference evidence="2 3" key="1">
    <citation type="submission" date="2019-06" db="EMBL/GenBank/DDBJ databases">
        <title>Whole genome shotgun sequence of Vibrio inusitatus NBRC 102082.</title>
        <authorList>
            <person name="Hosoyama A."/>
            <person name="Uohara A."/>
            <person name="Ohji S."/>
            <person name="Ichikawa N."/>
        </authorList>
    </citation>
    <scope>NUCLEOTIDE SEQUENCE [LARGE SCALE GENOMIC DNA]</scope>
    <source>
        <strain evidence="2 3">NBRC 102082</strain>
    </source>
</reference>
<evidence type="ECO:0000313" key="2">
    <source>
        <dbReference type="EMBL" id="GEA51790.1"/>
    </source>
</evidence>
<evidence type="ECO:0000313" key="3">
    <source>
        <dbReference type="Proteomes" id="UP000318717"/>
    </source>
</evidence>
<name>A0A4Y3HYK3_9VIBR</name>
<protein>
    <recommendedName>
        <fullName evidence="1">Putative Flp pilus-assembly TadG-like N-terminal domain-containing protein</fullName>
    </recommendedName>
</protein>
<proteinExistence type="predicted"/>
<accession>A0A4Y3HYK3</accession>
<keyword evidence="3" id="KW-1185">Reference proteome</keyword>
<dbReference type="InterPro" id="IPR028087">
    <property type="entry name" value="Tad_N"/>
</dbReference>
<gene>
    <name evidence="2" type="ORF">VIN01S_25940</name>
</gene>
<dbReference type="EMBL" id="BJLF01000012">
    <property type="protein sequence ID" value="GEA51790.1"/>
    <property type="molecule type" value="Genomic_DNA"/>
</dbReference>
<dbReference type="Pfam" id="PF13400">
    <property type="entry name" value="Tad"/>
    <property type="match status" value="1"/>
</dbReference>
<feature type="domain" description="Putative Flp pilus-assembly TadG-like N-terminal" evidence="1">
    <location>
        <begin position="17"/>
        <end position="58"/>
    </location>
</feature>
<evidence type="ECO:0000259" key="1">
    <source>
        <dbReference type="Pfam" id="PF13400"/>
    </source>
</evidence>
<comment type="caution">
    <text evidence="2">The sequence shown here is derived from an EMBL/GenBank/DDBJ whole genome shotgun (WGS) entry which is preliminary data.</text>
</comment>
<dbReference type="AlphaFoldDB" id="A0A4Y3HYK3"/>
<sequence>MRVIKQKMRTKQSGLVVVLFTISLLVILGFAALAIDINHMILNKSRVQNGVDSAALSASVALENGATTSQAAAAAITTIKEMASASGNDELDFNVSGAAGNGSSTKDYSYTSSEGTIIHVQFSNNPITFPAVGILSTARDIYTRVAVEGHSLDSYLLQAFGISKSVRASAVAGKSAGVTSVSNLAPIGICDKSSVNPGSDYVYGYETGLEHEIAGKDASCKNPNQCSDEELNAGNIGPGNYNFLQLQGYGNGKSLEGLQGALGGNPPSGFDDDETGIYFVGGDVDTETGAGNGPATAINSRFVDTDGFPDGDDDPGPNLMDEYNSTNFRRQIVVPIVDCSVSTPGSSQPVTISGFACILLTQQYDKNDKIVYGEFYKGCSVPGGGTGQNPTATGPYKIQLYRDMTTGDS</sequence>
<dbReference type="OrthoDB" id="6350731at2"/>
<dbReference type="Proteomes" id="UP000318717">
    <property type="component" value="Unassembled WGS sequence"/>
</dbReference>
<organism evidence="2 3">
    <name type="scientific">Vibrio inusitatus NBRC 102082</name>
    <dbReference type="NCBI Taxonomy" id="1219070"/>
    <lineage>
        <taxon>Bacteria</taxon>
        <taxon>Pseudomonadati</taxon>
        <taxon>Pseudomonadota</taxon>
        <taxon>Gammaproteobacteria</taxon>
        <taxon>Vibrionales</taxon>
        <taxon>Vibrionaceae</taxon>
        <taxon>Vibrio</taxon>
    </lineage>
</organism>
<dbReference type="RefSeq" id="WP_141346257.1">
    <property type="nucleotide sequence ID" value="NZ_BJLF01000012.1"/>
</dbReference>